<dbReference type="PANTHER" id="PTHR19139:SF268">
    <property type="entry name" value="NEUROGENIC PROTEIN BIG BRAIN"/>
    <property type="match status" value="1"/>
</dbReference>
<dbReference type="PROSITE" id="PS00221">
    <property type="entry name" value="MIP"/>
    <property type="match status" value="1"/>
</dbReference>
<feature type="transmembrane region" description="Helical" evidence="8">
    <location>
        <begin position="54"/>
        <end position="77"/>
    </location>
</feature>
<name>A0A8B7P7S9_HYAAZ</name>
<dbReference type="PRINTS" id="PR00783">
    <property type="entry name" value="MINTRINSICP"/>
</dbReference>
<dbReference type="GO" id="GO:0005886">
    <property type="term" value="C:plasma membrane"/>
    <property type="evidence" value="ECO:0007669"/>
    <property type="project" value="UniProtKB-SubCell"/>
</dbReference>
<dbReference type="InterPro" id="IPR022357">
    <property type="entry name" value="MIP_CS"/>
</dbReference>
<dbReference type="InterPro" id="IPR023271">
    <property type="entry name" value="Aquaporin-like"/>
</dbReference>
<dbReference type="RefSeq" id="XP_018021206.2">
    <property type="nucleotide sequence ID" value="XM_018165717.2"/>
</dbReference>
<evidence type="ECO:0000256" key="3">
    <source>
        <dbReference type="ARBA" id="ARBA00022448"/>
    </source>
</evidence>
<feature type="transmembrane region" description="Helical" evidence="8">
    <location>
        <begin position="175"/>
        <end position="196"/>
    </location>
</feature>
<proteinExistence type="inferred from homology"/>
<dbReference type="Pfam" id="PF00230">
    <property type="entry name" value="MIP"/>
    <property type="match status" value="1"/>
</dbReference>
<feature type="compositionally biased region" description="Low complexity" evidence="7">
    <location>
        <begin position="307"/>
        <end position="327"/>
    </location>
</feature>
<keyword evidence="6 8" id="KW-0472">Membrane</keyword>
<protein>
    <submittedName>
        <fullName evidence="10">Neurogenic protein big brain</fullName>
    </submittedName>
</protein>
<dbReference type="Proteomes" id="UP000694843">
    <property type="component" value="Unplaced"/>
</dbReference>
<dbReference type="GO" id="GO:0015250">
    <property type="term" value="F:water channel activity"/>
    <property type="evidence" value="ECO:0007669"/>
    <property type="project" value="TreeGrafter"/>
</dbReference>
<dbReference type="AlphaFoldDB" id="A0A8B7P7S9"/>
<dbReference type="KEGG" id="hazt:108677494"/>
<dbReference type="Gene3D" id="1.20.1080.10">
    <property type="entry name" value="Glycerol uptake facilitator protein"/>
    <property type="match status" value="2"/>
</dbReference>
<evidence type="ECO:0000256" key="2">
    <source>
        <dbReference type="ARBA" id="ARBA00006175"/>
    </source>
</evidence>
<feature type="transmembrane region" description="Helical" evidence="8">
    <location>
        <begin position="136"/>
        <end position="155"/>
    </location>
</feature>
<sequence length="676" mass="74125">MTGLTNPNTELEQHLVALLAKLERDAGVRDEGRPAQRVRWSMGSMFAEVRTLELWRAVIAECLACVFYVLLVCGAYSPWAGQPSRPDRHVVISLVAGFAMTVLVHCFQEVSGSHINPAITLSLAVLRRVSPLRATMYVLAQLGGGIAGAALLFGATSSGYSGELGSTVVSRVITVGQGFGVEFLLTFVVVLTYFSAMCPHRAPGASSHAPVIIGLAYLAATLVGLPLTGASMNPARSLGPAFVMNSWQGHWLPLTGASMNPARSLGPAFVMNSWQGHWVNILSDDGFTPSSSVNSPTKLQRKNNDATTTHLQQVPTQQQLQQQQNLLPSNEGRVGSAGVGRRDDAEEATATMSSSGQYNALRRTAAHPRHNTAGNLNGDELYTTESVYGYDDYIYSGSKSLYTPASRPTNLHRSQSVCTRPLPNPDPPSLPPVQKSLLHNNLMVYNAQQLEHQKLQQQFAQQQQHANNINKPTSTAASMSHYSKNIRNVSSPSEFEFSTASTVTTRSAPIKSNLIKPEPIYKGQQSESSYNARHEPIYKVQEPIVNNQNNQKLISQQEYHHQQQIQQQQVQQQHQYYPNTSNGPNLMYQNAPVARSRNVNVPERCGSVTSSRDAASNGVKYHPGEDDDASQYGDRNLNYRLFEGNRPQIPTPDSFNNSERSSQPCQPFRPANGKLY</sequence>
<dbReference type="OrthoDB" id="3222at2759"/>
<feature type="compositionally biased region" description="Polar residues" evidence="7">
    <location>
        <begin position="289"/>
        <end position="298"/>
    </location>
</feature>
<evidence type="ECO:0000256" key="7">
    <source>
        <dbReference type="SAM" id="MobiDB-lite"/>
    </source>
</evidence>
<feature type="transmembrane region" description="Helical" evidence="8">
    <location>
        <begin position="89"/>
        <end position="107"/>
    </location>
</feature>
<gene>
    <name evidence="10" type="primary">LOC108677494</name>
</gene>
<feature type="transmembrane region" description="Helical" evidence="8">
    <location>
        <begin position="208"/>
        <end position="227"/>
    </location>
</feature>
<keyword evidence="3" id="KW-0813">Transport</keyword>
<organism evidence="9 10">
    <name type="scientific">Hyalella azteca</name>
    <name type="common">Amphipod</name>
    <dbReference type="NCBI Taxonomy" id="294128"/>
    <lineage>
        <taxon>Eukaryota</taxon>
        <taxon>Metazoa</taxon>
        <taxon>Ecdysozoa</taxon>
        <taxon>Arthropoda</taxon>
        <taxon>Crustacea</taxon>
        <taxon>Multicrustacea</taxon>
        <taxon>Malacostraca</taxon>
        <taxon>Eumalacostraca</taxon>
        <taxon>Peracarida</taxon>
        <taxon>Amphipoda</taxon>
        <taxon>Senticaudata</taxon>
        <taxon>Talitrida</taxon>
        <taxon>Talitroidea</taxon>
        <taxon>Hyalellidae</taxon>
        <taxon>Hyalella</taxon>
    </lineage>
</organism>
<accession>A0A8B7P7S9</accession>
<dbReference type="InterPro" id="IPR000425">
    <property type="entry name" value="MIP"/>
</dbReference>
<evidence type="ECO:0000256" key="4">
    <source>
        <dbReference type="ARBA" id="ARBA00022692"/>
    </source>
</evidence>
<evidence type="ECO:0000256" key="1">
    <source>
        <dbReference type="ARBA" id="ARBA00004141"/>
    </source>
</evidence>
<comment type="similarity">
    <text evidence="2">Belongs to the MIP/aquaporin (TC 1.A.8) family.</text>
</comment>
<keyword evidence="4 8" id="KW-0812">Transmembrane</keyword>
<evidence type="ECO:0000313" key="9">
    <source>
        <dbReference type="Proteomes" id="UP000694843"/>
    </source>
</evidence>
<keyword evidence="5 8" id="KW-1133">Transmembrane helix</keyword>
<dbReference type="GeneID" id="108677494"/>
<evidence type="ECO:0000256" key="5">
    <source>
        <dbReference type="ARBA" id="ARBA00022989"/>
    </source>
</evidence>
<feature type="region of interest" description="Disordered" evidence="7">
    <location>
        <begin position="289"/>
        <end position="357"/>
    </location>
</feature>
<evidence type="ECO:0000256" key="8">
    <source>
        <dbReference type="SAM" id="Phobius"/>
    </source>
</evidence>
<feature type="region of interest" description="Disordered" evidence="7">
    <location>
        <begin position="604"/>
        <end position="676"/>
    </location>
</feature>
<dbReference type="PANTHER" id="PTHR19139">
    <property type="entry name" value="AQUAPORIN TRANSPORTER"/>
    <property type="match status" value="1"/>
</dbReference>
<evidence type="ECO:0000256" key="6">
    <source>
        <dbReference type="ARBA" id="ARBA00023136"/>
    </source>
</evidence>
<feature type="compositionally biased region" description="Polar residues" evidence="7">
    <location>
        <begin position="651"/>
        <end position="665"/>
    </location>
</feature>
<dbReference type="InterPro" id="IPR034294">
    <property type="entry name" value="Aquaporin_transptr"/>
</dbReference>
<comment type="subcellular location">
    <subcellularLocation>
        <location evidence="1">Membrane</location>
        <topology evidence="1">Multi-pass membrane protein</topology>
    </subcellularLocation>
</comment>
<evidence type="ECO:0000313" key="10">
    <source>
        <dbReference type="RefSeq" id="XP_018021206.2"/>
    </source>
</evidence>
<dbReference type="CDD" id="cd00333">
    <property type="entry name" value="MIP"/>
    <property type="match status" value="1"/>
</dbReference>
<dbReference type="SUPFAM" id="SSF81338">
    <property type="entry name" value="Aquaporin-like"/>
    <property type="match status" value="2"/>
</dbReference>
<reference evidence="10" key="1">
    <citation type="submission" date="2025-08" db="UniProtKB">
        <authorList>
            <consortium name="RefSeq"/>
        </authorList>
    </citation>
    <scope>IDENTIFICATION</scope>
    <source>
        <tissue evidence="10">Whole organism</tissue>
    </source>
</reference>
<keyword evidence="9" id="KW-1185">Reference proteome</keyword>